<reference evidence="2 3" key="1">
    <citation type="submission" date="2019-03" db="EMBL/GenBank/DDBJ databases">
        <title>Genomic Encyclopedia of Type Strains, Phase IV (KMG-IV): sequencing the most valuable type-strain genomes for metagenomic binning, comparative biology and taxonomic classification.</title>
        <authorList>
            <person name="Goeker M."/>
        </authorList>
    </citation>
    <scope>NUCLEOTIDE SEQUENCE [LARGE SCALE GENOMIC DNA]</scope>
    <source>
        <strain evidence="2 3">DSM 19377</strain>
    </source>
</reference>
<accession>A0A4R2P4H1</accession>
<proteinExistence type="predicted"/>
<dbReference type="Gene3D" id="3.40.710.10">
    <property type="entry name" value="DD-peptidase/beta-lactamase superfamily"/>
    <property type="match status" value="1"/>
</dbReference>
<gene>
    <name evidence="2" type="ORF">EV207_1081</name>
</gene>
<dbReference type="AlphaFoldDB" id="A0A4R2P4H1"/>
<protein>
    <submittedName>
        <fullName evidence="2">CubicO group peptidase (Beta-lactamase class C family)</fullName>
    </submittedName>
</protein>
<name>A0A4R2P4H1_9BACL</name>
<dbReference type="OrthoDB" id="2356735at2"/>
<feature type="domain" description="Beta-lactamase-related" evidence="1">
    <location>
        <begin position="32"/>
        <end position="331"/>
    </location>
</feature>
<keyword evidence="3" id="KW-1185">Reference proteome</keyword>
<dbReference type="PANTHER" id="PTHR43283">
    <property type="entry name" value="BETA-LACTAMASE-RELATED"/>
    <property type="match status" value="1"/>
</dbReference>
<dbReference type="PANTHER" id="PTHR43283:SF7">
    <property type="entry name" value="BETA-LACTAMASE-RELATED DOMAIN-CONTAINING PROTEIN"/>
    <property type="match status" value="1"/>
</dbReference>
<dbReference type="InterPro" id="IPR012338">
    <property type="entry name" value="Beta-lactam/transpept-like"/>
</dbReference>
<evidence type="ECO:0000313" key="3">
    <source>
        <dbReference type="Proteomes" id="UP000295416"/>
    </source>
</evidence>
<dbReference type="InterPro" id="IPR050789">
    <property type="entry name" value="Diverse_Enzym_Activities"/>
</dbReference>
<dbReference type="Pfam" id="PF00144">
    <property type="entry name" value="Beta-lactamase"/>
    <property type="match status" value="1"/>
</dbReference>
<dbReference type="SUPFAM" id="SSF56601">
    <property type="entry name" value="beta-lactamase/transpeptidase-like"/>
    <property type="match status" value="1"/>
</dbReference>
<dbReference type="Proteomes" id="UP000295416">
    <property type="component" value="Unassembled WGS sequence"/>
</dbReference>
<evidence type="ECO:0000313" key="2">
    <source>
        <dbReference type="EMBL" id="TCP29710.1"/>
    </source>
</evidence>
<evidence type="ECO:0000259" key="1">
    <source>
        <dbReference type="Pfam" id="PF00144"/>
    </source>
</evidence>
<organism evidence="2 3">
    <name type="scientific">Scopulibacillus darangshiensis</name>
    <dbReference type="NCBI Taxonomy" id="442528"/>
    <lineage>
        <taxon>Bacteria</taxon>
        <taxon>Bacillati</taxon>
        <taxon>Bacillota</taxon>
        <taxon>Bacilli</taxon>
        <taxon>Bacillales</taxon>
        <taxon>Sporolactobacillaceae</taxon>
        <taxon>Scopulibacillus</taxon>
    </lineage>
</organism>
<dbReference type="InterPro" id="IPR001466">
    <property type="entry name" value="Beta-lactam-related"/>
</dbReference>
<comment type="caution">
    <text evidence="2">The sequence shown here is derived from an EMBL/GenBank/DDBJ whole genome shotgun (WGS) entry which is preliminary data.</text>
</comment>
<dbReference type="RefSeq" id="WP_132745243.1">
    <property type="nucleotide sequence ID" value="NZ_SLXK01000008.1"/>
</dbReference>
<dbReference type="EMBL" id="SLXK01000008">
    <property type="protein sequence ID" value="TCP29710.1"/>
    <property type="molecule type" value="Genomic_DNA"/>
</dbReference>
<sequence length="351" mass="39743">MKNLNETKNKNLVMDVLKKNPSSTFNPLFSYVRDVQKQISASAAAVYVIHNDNTAGEWYSGRHHFSSSRKVHQDSRFNIFSARKSYIGLATAISLYEGKINSLDDELRIYLDDAGEEIIRGVTIRHLVTHTHGLELEGNRLVKEYPAGTHWGYNNAGLSLLYKIIKNTTGCTVADIIQEKVFAPLGFDETSWESEPSENLVYDILDEPEKHKISLEDRTGFERNLFVSARELAYWGYFHLKKGYINGTQVLPKEIFDTVTAIQTPGNMANIPLNGFFWFRNENNYEKSELGEKLPGGSYQILGKSGCTCLVIPKYNAVAVRMYNKIGNPPGYDYLRDIKNFGNLVAELFEG</sequence>